<evidence type="ECO:0000313" key="1">
    <source>
        <dbReference type="EMBL" id="SVA04357.1"/>
    </source>
</evidence>
<dbReference type="EMBL" id="UINC01003217">
    <property type="protein sequence ID" value="SVA04357.1"/>
    <property type="molecule type" value="Genomic_DNA"/>
</dbReference>
<name>A0A382PDV4_9ZZZZ</name>
<feature type="non-terminal residue" evidence="2">
    <location>
        <position position="28"/>
    </location>
</feature>
<dbReference type="AlphaFoldDB" id="A0A382PDV4"/>
<accession>A0A382PDV4</accession>
<dbReference type="EMBL" id="UINC01105862">
    <property type="protein sequence ID" value="SVC70122.1"/>
    <property type="molecule type" value="Genomic_DNA"/>
</dbReference>
<sequence length="28" mass="3067">MSSLEERRARGALGHLRIADFSRVLAGP</sequence>
<organism evidence="2">
    <name type="scientific">marine metagenome</name>
    <dbReference type="NCBI Taxonomy" id="408172"/>
    <lineage>
        <taxon>unclassified sequences</taxon>
        <taxon>metagenomes</taxon>
        <taxon>ecological metagenomes</taxon>
    </lineage>
</organism>
<protein>
    <submittedName>
        <fullName evidence="2">Uncharacterized protein</fullName>
    </submittedName>
</protein>
<evidence type="ECO:0000313" key="2">
    <source>
        <dbReference type="EMBL" id="SVC70122.1"/>
    </source>
</evidence>
<gene>
    <name evidence="2" type="ORF">METZ01_LOCUS322976</name>
    <name evidence="1" type="ORF">METZ01_LOCUS57211</name>
</gene>
<reference evidence="2" key="1">
    <citation type="submission" date="2018-05" db="EMBL/GenBank/DDBJ databases">
        <authorList>
            <person name="Lanie J.A."/>
            <person name="Ng W.-L."/>
            <person name="Kazmierczak K.M."/>
            <person name="Andrzejewski T.M."/>
            <person name="Davidsen T.M."/>
            <person name="Wayne K.J."/>
            <person name="Tettelin H."/>
            <person name="Glass J.I."/>
            <person name="Rusch D."/>
            <person name="Podicherti R."/>
            <person name="Tsui H.-C.T."/>
            <person name="Winkler M.E."/>
        </authorList>
    </citation>
    <scope>NUCLEOTIDE SEQUENCE</scope>
</reference>
<proteinExistence type="predicted"/>